<sequence>MEEELDQYPEFLENADILDNQYKIIHTIGEGRYAKVKIGIEIATSIKYAFKIIRRKSIDTNSELTQNQQQEQKVENFISEVSILSKLYHKNIIQIKNVELKGQLKKPDGRVFEVMYYVMKLADMGELFQIIDVTSNFSEKTARYYFQQLISGIELIHSRSIAHRDIKPENIVIDKKFNLKICDFGFSCEMTDSQNNKKVFDSNISVGSPEYNPPEISNAQYEYNSHYFADEMDLFSAGTVLFLMVMQSGPFGNSSKTDPYYQRLNRQDKSAFWKIFQCNYDPSQEFKNLIEKMLAEDPDHRLTLEQIKQHEWYNGIIPTQEELESEMKERKKQLIKVKNEEIQSKRQKLIQKIRRMKLQNNCTSNNSNDNYTNSTNYEYIKEKFKSTIDDINQELKRNLTIKKKMSKGVIDKFQKPKVKDFNKQQKQQEEAKLKNLEKENQKLMEIASGSSQASDKSKRNYKQQKNKKNSNSFSSQASAGSAGFVEFNDNIHKKLQVDQKNVNFRNQDQQITEQQAQESVEKQYNGYSQENQTHIEKEEIKQQLSNQYKDIIIQHLNEKISQVHIDTENNDLKNQSDIFINQQDNLEKIHKNSFNYELNYHNSDIDANVQINNDDDTNNNCNDQNDNNLQKNKQASQDYYCQNCGYRETTRKKNCRCTYNGKNTHYRNSMNNDSYTRRFNPKDPDDQF</sequence>
<evidence type="ECO:0000256" key="2">
    <source>
        <dbReference type="ARBA" id="ARBA00022679"/>
    </source>
</evidence>
<dbReference type="GO" id="GO:0035556">
    <property type="term" value="P:intracellular signal transduction"/>
    <property type="evidence" value="ECO:0007669"/>
    <property type="project" value="TreeGrafter"/>
</dbReference>
<dbReference type="PANTHER" id="PTHR24346:SF82">
    <property type="entry name" value="KP78A-RELATED"/>
    <property type="match status" value="1"/>
</dbReference>
<organism evidence="10 11">
    <name type="scientific">Pseudocohnilembus persalinus</name>
    <name type="common">Ciliate</name>
    <dbReference type="NCBI Taxonomy" id="266149"/>
    <lineage>
        <taxon>Eukaryota</taxon>
        <taxon>Sar</taxon>
        <taxon>Alveolata</taxon>
        <taxon>Ciliophora</taxon>
        <taxon>Intramacronucleata</taxon>
        <taxon>Oligohymenophorea</taxon>
        <taxon>Scuticociliatia</taxon>
        <taxon>Philasterida</taxon>
        <taxon>Pseudocohnilembidae</taxon>
        <taxon>Pseudocohnilembus</taxon>
    </lineage>
</organism>
<dbReference type="PROSITE" id="PS00108">
    <property type="entry name" value="PROTEIN_KINASE_ST"/>
    <property type="match status" value="1"/>
</dbReference>
<protein>
    <submittedName>
        <fullName evidence="10">Protein kinase-like domain</fullName>
    </submittedName>
</protein>
<dbReference type="OrthoDB" id="294692at2759"/>
<feature type="binding site" evidence="6">
    <location>
        <position position="51"/>
    </location>
    <ligand>
        <name>ATP</name>
        <dbReference type="ChEBI" id="CHEBI:30616"/>
    </ligand>
</feature>
<evidence type="ECO:0000313" key="10">
    <source>
        <dbReference type="EMBL" id="KRX00743.1"/>
    </source>
</evidence>
<dbReference type="SMART" id="SM00220">
    <property type="entry name" value="S_TKc"/>
    <property type="match status" value="1"/>
</dbReference>
<dbReference type="SUPFAM" id="SSF56112">
    <property type="entry name" value="Protein kinase-like (PK-like)"/>
    <property type="match status" value="1"/>
</dbReference>
<evidence type="ECO:0000259" key="9">
    <source>
        <dbReference type="PROSITE" id="PS50011"/>
    </source>
</evidence>
<keyword evidence="2" id="KW-0808">Transferase</keyword>
<evidence type="ECO:0000256" key="8">
    <source>
        <dbReference type="SAM" id="MobiDB-lite"/>
    </source>
</evidence>
<keyword evidence="5 6" id="KW-0067">ATP-binding</keyword>
<accession>A0A0V0QEX1</accession>
<evidence type="ECO:0000256" key="3">
    <source>
        <dbReference type="ARBA" id="ARBA00022741"/>
    </source>
</evidence>
<evidence type="ECO:0000256" key="1">
    <source>
        <dbReference type="ARBA" id="ARBA00022527"/>
    </source>
</evidence>
<evidence type="ECO:0000313" key="11">
    <source>
        <dbReference type="Proteomes" id="UP000054937"/>
    </source>
</evidence>
<comment type="caution">
    <text evidence="10">The sequence shown here is derived from an EMBL/GenBank/DDBJ whole genome shotgun (WGS) entry which is preliminary data.</text>
</comment>
<reference evidence="10 11" key="1">
    <citation type="journal article" date="2015" name="Sci. Rep.">
        <title>Genome of the facultative scuticociliatosis pathogen Pseudocohnilembus persalinus provides insight into its virulence through horizontal gene transfer.</title>
        <authorList>
            <person name="Xiong J."/>
            <person name="Wang G."/>
            <person name="Cheng J."/>
            <person name="Tian M."/>
            <person name="Pan X."/>
            <person name="Warren A."/>
            <person name="Jiang C."/>
            <person name="Yuan D."/>
            <person name="Miao W."/>
        </authorList>
    </citation>
    <scope>NUCLEOTIDE SEQUENCE [LARGE SCALE GENOMIC DNA]</scope>
    <source>
        <strain evidence="10">36N120E</strain>
    </source>
</reference>
<dbReference type="InParanoid" id="A0A0V0QEX1"/>
<dbReference type="GO" id="GO:0004674">
    <property type="term" value="F:protein serine/threonine kinase activity"/>
    <property type="evidence" value="ECO:0007669"/>
    <property type="project" value="UniProtKB-KW"/>
</dbReference>
<dbReference type="Pfam" id="PF00069">
    <property type="entry name" value="Pkinase"/>
    <property type="match status" value="1"/>
</dbReference>
<dbReference type="InterPro" id="IPR017441">
    <property type="entry name" value="Protein_kinase_ATP_BS"/>
</dbReference>
<dbReference type="PROSITE" id="PS50011">
    <property type="entry name" value="PROTEIN_KINASE_DOM"/>
    <property type="match status" value="1"/>
</dbReference>
<dbReference type="GO" id="GO:0005737">
    <property type="term" value="C:cytoplasm"/>
    <property type="evidence" value="ECO:0007669"/>
    <property type="project" value="TreeGrafter"/>
</dbReference>
<dbReference type="Proteomes" id="UP000054937">
    <property type="component" value="Unassembled WGS sequence"/>
</dbReference>
<keyword evidence="11" id="KW-1185">Reference proteome</keyword>
<keyword evidence="1" id="KW-0723">Serine/threonine-protein kinase</keyword>
<feature type="region of interest" description="Disordered" evidence="8">
    <location>
        <begin position="668"/>
        <end position="688"/>
    </location>
</feature>
<dbReference type="PANTHER" id="PTHR24346">
    <property type="entry name" value="MAP/MICROTUBULE AFFINITY-REGULATING KINASE"/>
    <property type="match status" value="1"/>
</dbReference>
<dbReference type="PROSITE" id="PS00107">
    <property type="entry name" value="PROTEIN_KINASE_ATP"/>
    <property type="match status" value="1"/>
</dbReference>
<evidence type="ECO:0000256" key="4">
    <source>
        <dbReference type="ARBA" id="ARBA00022777"/>
    </source>
</evidence>
<proteinExistence type="predicted"/>
<dbReference type="InterPro" id="IPR008271">
    <property type="entry name" value="Ser/Thr_kinase_AS"/>
</dbReference>
<evidence type="ECO:0000256" key="5">
    <source>
        <dbReference type="ARBA" id="ARBA00022840"/>
    </source>
</evidence>
<dbReference type="InterPro" id="IPR000719">
    <property type="entry name" value="Prot_kinase_dom"/>
</dbReference>
<keyword evidence="4 10" id="KW-0418">Kinase</keyword>
<keyword evidence="7" id="KW-0175">Coiled coil</keyword>
<feature type="coiled-coil region" evidence="7">
    <location>
        <begin position="320"/>
        <end position="359"/>
    </location>
</feature>
<feature type="region of interest" description="Disordered" evidence="8">
    <location>
        <begin position="445"/>
        <end position="477"/>
    </location>
</feature>
<evidence type="ECO:0000256" key="7">
    <source>
        <dbReference type="SAM" id="Coils"/>
    </source>
</evidence>
<feature type="compositionally biased region" description="Basic residues" evidence="8">
    <location>
        <begin position="459"/>
        <end position="468"/>
    </location>
</feature>
<evidence type="ECO:0000256" key="6">
    <source>
        <dbReference type="PROSITE-ProRule" id="PRU10141"/>
    </source>
</evidence>
<dbReference type="GO" id="GO:0005524">
    <property type="term" value="F:ATP binding"/>
    <property type="evidence" value="ECO:0007669"/>
    <property type="project" value="UniProtKB-UniRule"/>
</dbReference>
<dbReference type="InterPro" id="IPR011009">
    <property type="entry name" value="Kinase-like_dom_sf"/>
</dbReference>
<keyword evidence="3 6" id="KW-0547">Nucleotide-binding</keyword>
<dbReference type="EMBL" id="LDAU01000182">
    <property type="protein sequence ID" value="KRX00743.1"/>
    <property type="molecule type" value="Genomic_DNA"/>
</dbReference>
<gene>
    <name evidence="10" type="ORF">PPERSA_03003</name>
</gene>
<dbReference type="Gene3D" id="1.10.510.10">
    <property type="entry name" value="Transferase(Phosphotransferase) domain 1"/>
    <property type="match status" value="1"/>
</dbReference>
<name>A0A0V0QEX1_PSEPJ</name>
<dbReference type="AlphaFoldDB" id="A0A0V0QEX1"/>
<feature type="domain" description="Protein kinase" evidence="9">
    <location>
        <begin position="22"/>
        <end position="313"/>
    </location>
</feature>